<sequence>MFLQIYVKKILANKKVVDAPIDYVPIDYVSEVQIGSGSSFDGVKLPGKTNGAKIKEEKLIMEALSSSLGSNVTSSISNSIRNRIPNRLLKRKGSITGGKEVVATTDLVNSNLANKIHRSADFHENERIIEVEAGINPSEVNCSSQSEIIQNSNNNMDVSDINSIDNAPVIMSIRHVVKFESISAPYGERVNRYVTNSEKYIRDIIQNFELKMGSASQLNSKSNRYVKNGNSVDPGIVQNLVGKSIGVNSVDTGVVQKLVEETIKSNFDVSSIAQKSNGEFVLCESGLNSGVDSVVQPVVSDVKNAIQFEFHSNSINVDSNCQADQATSQGPKLEVNVGNDSTSGCPLKSRSDSPSIFSFGSGGTTSRGGHREAVYGNIGDKGVGNGGRGGSEGGPVKQTFTFGTVPRAVKMGGSEGGSIKQFPDVVMAESGKVGDTVMSTPSAKPVNAWSTRGVTLVDKIKGKSDSSMRKLNVEHGNVFENVKKLGSELSKSQIDIDANSEDGDIRF</sequence>
<keyword evidence="2" id="KW-1185">Reference proteome</keyword>
<reference evidence="1 2" key="2">
    <citation type="journal article" date="2022" name="Mol. Ecol. Resour.">
        <title>The genomes of chicory, endive, great burdock and yacon provide insights into Asteraceae paleo-polyploidization history and plant inulin production.</title>
        <authorList>
            <person name="Fan W."/>
            <person name="Wang S."/>
            <person name="Wang H."/>
            <person name="Wang A."/>
            <person name="Jiang F."/>
            <person name="Liu H."/>
            <person name="Zhao H."/>
            <person name="Xu D."/>
            <person name="Zhang Y."/>
        </authorList>
    </citation>
    <scope>NUCLEOTIDE SEQUENCE [LARGE SCALE GENOMIC DNA]</scope>
    <source>
        <strain evidence="2">cv. Niubang</strain>
    </source>
</reference>
<comment type="caution">
    <text evidence="1">The sequence shown here is derived from an EMBL/GenBank/DDBJ whole genome shotgun (WGS) entry which is preliminary data.</text>
</comment>
<protein>
    <submittedName>
        <fullName evidence="1">Uncharacterized protein</fullName>
    </submittedName>
</protein>
<organism evidence="1 2">
    <name type="scientific">Arctium lappa</name>
    <name type="common">Greater burdock</name>
    <name type="synonym">Lappa major</name>
    <dbReference type="NCBI Taxonomy" id="4217"/>
    <lineage>
        <taxon>Eukaryota</taxon>
        <taxon>Viridiplantae</taxon>
        <taxon>Streptophyta</taxon>
        <taxon>Embryophyta</taxon>
        <taxon>Tracheophyta</taxon>
        <taxon>Spermatophyta</taxon>
        <taxon>Magnoliopsida</taxon>
        <taxon>eudicotyledons</taxon>
        <taxon>Gunneridae</taxon>
        <taxon>Pentapetalae</taxon>
        <taxon>asterids</taxon>
        <taxon>campanulids</taxon>
        <taxon>Asterales</taxon>
        <taxon>Asteraceae</taxon>
        <taxon>Carduoideae</taxon>
        <taxon>Cardueae</taxon>
        <taxon>Arctiinae</taxon>
        <taxon>Arctium</taxon>
    </lineage>
</organism>
<evidence type="ECO:0000313" key="1">
    <source>
        <dbReference type="EMBL" id="KAI3667138.1"/>
    </source>
</evidence>
<name>A0ACB8XH11_ARCLA</name>
<accession>A0ACB8XH11</accession>
<dbReference type="EMBL" id="CM042063">
    <property type="protein sequence ID" value="KAI3667138.1"/>
    <property type="molecule type" value="Genomic_DNA"/>
</dbReference>
<evidence type="ECO:0000313" key="2">
    <source>
        <dbReference type="Proteomes" id="UP001055879"/>
    </source>
</evidence>
<gene>
    <name evidence="1" type="ORF">L6452_42186</name>
</gene>
<dbReference type="Proteomes" id="UP001055879">
    <property type="component" value="Linkage Group LG17"/>
</dbReference>
<reference evidence="2" key="1">
    <citation type="journal article" date="2022" name="Mol. Ecol. Resour.">
        <title>The genomes of chicory, endive, great burdock and yacon provide insights into Asteraceae palaeo-polyploidization history and plant inulin production.</title>
        <authorList>
            <person name="Fan W."/>
            <person name="Wang S."/>
            <person name="Wang H."/>
            <person name="Wang A."/>
            <person name="Jiang F."/>
            <person name="Liu H."/>
            <person name="Zhao H."/>
            <person name="Xu D."/>
            <person name="Zhang Y."/>
        </authorList>
    </citation>
    <scope>NUCLEOTIDE SEQUENCE [LARGE SCALE GENOMIC DNA]</scope>
    <source>
        <strain evidence="2">cv. Niubang</strain>
    </source>
</reference>
<proteinExistence type="predicted"/>